<sequence length="58" mass="6717">AQEDLTASARTGSHPLDHRRDPRVHRHRDGREVPRQLRFAGQGRSTLRQGHQGPQHHR</sequence>
<feature type="non-terminal residue" evidence="2">
    <location>
        <position position="1"/>
    </location>
</feature>
<evidence type="ECO:0000313" key="2">
    <source>
        <dbReference type="EMBL" id="CAA9506885.1"/>
    </source>
</evidence>
<gene>
    <name evidence="2" type="ORF">AVDCRST_MAG85-2091</name>
</gene>
<feature type="non-terminal residue" evidence="2">
    <location>
        <position position="58"/>
    </location>
</feature>
<dbReference type="EMBL" id="CADCVT010000228">
    <property type="protein sequence ID" value="CAA9506885.1"/>
    <property type="molecule type" value="Genomic_DNA"/>
</dbReference>
<accession>A0A6J4SW74</accession>
<proteinExistence type="predicted"/>
<name>A0A6J4SW74_9ACTN</name>
<protein>
    <submittedName>
        <fullName evidence="2">Uncharacterized protein</fullName>
    </submittedName>
</protein>
<evidence type="ECO:0000256" key="1">
    <source>
        <dbReference type="SAM" id="MobiDB-lite"/>
    </source>
</evidence>
<organism evidence="2">
    <name type="scientific">uncultured Solirubrobacteraceae bacterium</name>
    <dbReference type="NCBI Taxonomy" id="1162706"/>
    <lineage>
        <taxon>Bacteria</taxon>
        <taxon>Bacillati</taxon>
        <taxon>Actinomycetota</taxon>
        <taxon>Thermoleophilia</taxon>
        <taxon>Solirubrobacterales</taxon>
        <taxon>Solirubrobacteraceae</taxon>
        <taxon>environmental samples</taxon>
    </lineage>
</organism>
<dbReference type="AlphaFoldDB" id="A0A6J4SW74"/>
<reference evidence="2" key="1">
    <citation type="submission" date="2020-02" db="EMBL/GenBank/DDBJ databases">
        <authorList>
            <person name="Meier V. D."/>
        </authorList>
    </citation>
    <scope>NUCLEOTIDE SEQUENCE</scope>
    <source>
        <strain evidence="2">AVDCRST_MAG85</strain>
    </source>
</reference>
<feature type="region of interest" description="Disordered" evidence="1">
    <location>
        <begin position="1"/>
        <end position="58"/>
    </location>
</feature>